<sequence>MTSTASKKNNQDYVVPGGATQHMQAGWALQVQQPQNQFKWQTFLNFIYRYAMSTANGQTVMLDSSIFQYRYFLYQHCPTAQTGANSFTTSEWRHDNTKRDSTDICLHNNKCATIKFSSNNNNQIYRNHKLTKILPSNKSPIRSGY</sequence>
<name>A0A8B6EMA9_MYTGA</name>
<dbReference type="Proteomes" id="UP000596742">
    <property type="component" value="Unassembled WGS sequence"/>
</dbReference>
<reference evidence="1" key="1">
    <citation type="submission" date="2018-11" db="EMBL/GenBank/DDBJ databases">
        <authorList>
            <person name="Alioto T."/>
            <person name="Alioto T."/>
        </authorList>
    </citation>
    <scope>NUCLEOTIDE SEQUENCE</scope>
</reference>
<dbReference type="EMBL" id="UYJE01005403">
    <property type="protein sequence ID" value="VDI37145.1"/>
    <property type="molecule type" value="Genomic_DNA"/>
</dbReference>
<keyword evidence="2" id="KW-1185">Reference proteome</keyword>
<dbReference type="AlphaFoldDB" id="A0A8B6EMA9"/>
<evidence type="ECO:0000313" key="2">
    <source>
        <dbReference type="Proteomes" id="UP000596742"/>
    </source>
</evidence>
<accession>A0A8B6EMA9</accession>
<organism evidence="1 2">
    <name type="scientific">Mytilus galloprovincialis</name>
    <name type="common">Mediterranean mussel</name>
    <dbReference type="NCBI Taxonomy" id="29158"/>
    <lineage>
        <taxon>Eukaryota</taxon>
        <taxon>Metazoa</taxon>
        <taxon>Spiralia</taxon>
        <taxon>Lophotrochozoa</taxon>
        <taxon>Mollusca</taxon>
        <taxon>Bivalvia</taxon>
        <taxon>Autobranchia</taxon>
        <taxon>Pteriomorphia</taxon>
        <taxon>Mytilida</taxon>
        <taxon>Mytiloidea</taxon>
        <taxon>Mytilidae</taxon>
        <taxon>Mytilinae</taxon>
        <taxon>Mytilus</taxon>
    </lineage>
</organism>
<gene>
    <name evidence="1" type="ORF">MGAL_10B041174</name>
</gene>
<comment type="caution">
    <text evidence="1">The sequence shown here is derived from an EMBL/GenBank/DDBJ whole genome shotgun (WGS) entry which is preliminary data.</text>
</comment>
<proteinExistence type="predicted"/>
<evidence type="ECO:0000313" key="1">
    <source>
        <dbReference type="EMBL" id="VDI37145.1"/>
    </source>
</evidence>
<protein>
    <submittedName>
        <fullName evidence="1">Uncharacterized protein</fullName>
    </submittedName>
</protein>